<organism evidence="2 3">
    <name type="scientific">Bombus impatiens</name>
    <name type="common">Bumblebee</name>
    <dbReference type="NCBI Taxonomy" id="132113"/>
    <lineage>
        <taxon>Eukaryota</taxon>
        <taxon>Metazoa</taxon>
        <taxon>Ecdysozoa</taxon>
        <taxon>Arthropoda</taxon>
        <taxon>Hexapoda</taxon>
        <taxon>Insecta</taxon>
        <taxon>Pterygota</taxon>
        <taxon>Neoptera</taxon>
        <taxon>Endopterygota</taxon>
        <taxon>Hymenoptera</taxon>
        <taxon>Apocrita</taxon>
        <taxon>Aculeata</taxon>
        <taxon>Apoidea</taxon>
        <taxon>Anthophila</taxon>
        <taxon>Apidae</taxon>
        <taxon>Bombus</taxon>
        <taxon>Pyrobombus</taxon>
    </lineage>
</organism>
<dbReference type="OMA" id="EDITWIF"/>
<reference evidence="3" key="1">
    <citation type="submission" date="2025-08" db="UniProtKB">
        <authorList>
            <consortium name="RefSeq"/>
        </authorList>
    </citation>
    <scope>IDENTIFICATION</scope>
</reference>
<keyword evidence="2" id="KW-1185">Reference proteome</keyword>
<evidence type="ECO:0000313" key="2">
    <source>
        <dbReference type="Proteomes" id="UP000515180"/>
    </source>
</evidence>
<dbReference type="SUPFAM" id="SSF53098">
    <property type="entry name" value="Ribonuclease H-like"/>
    <property type="match status" value="1"/>
</dbReference>
<evidence type="ECO:0000313" key="3">
    <source>
        <dbReference type="RefSeq" id="XP_024225197.1"/>
    </source>
</evidence>
<feature type="transmembrane region" description="Helical" evidence="1">
    <location>
        <begin position="57"/>
        <end position="74"/>
    </location>
</feature>
<dbReference type="GeneID" id="105681105"/>
<dbReference type="Proteomes" id="UP000515180">
    <property type="component" value="Unplaced"/>
</dbReference>
<keyword evidence="1" id="KW-0812">Transmembrane</keyword>
<keyword evidence="1" id="KW-1133">Transmembrane helix</keyword>
<dbReference type="InterPro" id="IPR036397">
    <property type="entry name" value="RNaseH_sf"/>
</dbReference>
<dbReference type="RefSeq" id="XP_024225197.1">
    <property type="nucleotide sequence ID" value="XM_024369429.2"/>
</dbReference>
<name>A0A6P6FFE6_BOMIM</name>
<dbReference type="AlphaFoldDB" id="A0A6P6FFE6"/>
<sequence length="153" mass="17534">MKNWVRCCRTNPPLVEYLMGDLPEARIIESCPFTNVGIDYSGPFYIKERRDRNRRKVKIYVTIFVCLTTKAAYIELVSDLTTDAFIATLRRFISQRGYCATIHSENGTNFVGANNELKKLRILLQSDDHKEWVQVFLANNTQFQKKSAAGCGS</sequence>
<keyword evidence="1" id="KW-0472">Membrane</keyword>
<dbReference type="OrthoDB" id="6432478at2759"/>
<dbReference type="PANTHER" id="PTHR47331">
    <property type="entry name" value="PHD-TYPE DOMAIN-CONTAINING PROTEIN"/>
    <property type="match status" value="1"/>
</dbReference>
<dbReference type="Gene3D" id="3.30.420.10">
    <property type="entry name" value="Ribonuclease H-like superfamily/Ribonuclease H"/>
    <property type="match status" value="1"/>
</dbReference>
<dbReference type="PANTHER" id="PTHR47331:SF1">
    <property type="entry name" value="GAG-LIKE PROTEIN"/>
    <property type="match status" value="1"/>
</dbReference>
<accession>A0A6P6FFE6</accession>
<proteinExistence type="predicted"/>
<dbReference type="KEGG" id="bim:105681105"/>
<evidence type="ECO:0000256" key="1">
    <source>
        <dbReference type="SAM" id="Phobius"/>
    </source>
</evidence>
<dbReference type="GO" id="GO:0003676">
    <property type="term" value="F:nucleic acid binding"/>
    <property type="evidence" value="ECO:0007669"/>
    <property type="project" value="InterPro"/>
</dbReference>
<dbReference type="InterPro" id="IPR012337">
    <property type="entry name" value="RNaseH-like_sf"/>
</dbReference>
<protein>
    <submittedName>
        <fullName evidence="3">Uncharacterized protein LOC105681105</fullName>
    </submittedName>
</protein>
<gene>
    <name evidence="3" type="primary">LOC105681105</name>
</gene>